<reference evidence="1 2" key="1">
    <citation type="journal article" date="2023" name="Science">
        <title>Complex scaffold remodeling in plant triterpene biosynthesis.</title>
        <authorList>
            <person name="De La Pena R."/>
            <person name="Hodgson H."/>
            <person name="Liu J.C."/>
            <person name="Stephenson M.J."/>
            <person name="Martin A.C."/>
            <person name="Owen C."/>
            <person name="Harkess A."/>
            <person name="Leebens-Mack J."/>
            <person name="Jimenez L.E."/>
            <person name="Osbourn A."/>
            <person name="Sattely E.S."/>
        </authorList>
    </citation>
    <scope>NUCLEOTIDE SEQUENCE [LARGE SCALE GENOMIC DNA]</scope>
    <source>
        <strain evidence="2">cv. JPN11</strain>
        <tissue evidence="1">Leaf</tissue>
    </source>
</reference>
<evidence type="ECO:0000313" key="1">
    <source>
        <dbReference type="EMBL" id="KAJ4713442.1"/>
    </source>
</evidence>
<evidence type="ECO:0000313" key="2">
    <source>
        <dbReference type="Proteomes" id="UP001164539"/>
    </source>
</evidence>
<protein>
    <submittedName>
        <fullName evidence="1">Disease resistance protein (TIR-NBS-LRR class)</fullName>
    </submittedName>
</protein>
<keyword evidence="2" id="KW-1185">Reference proteome</keyword>
<name>A0ACC1XRD2_MELAZ</name>
<organism evidence="1 2">
    <name type="scientific">Melia azedarach</name>
    <name type="common">Chinaberry tree</name>
    <dbReference type="NCBI Taxonomy" id="155640"/>
    <lineage>
        <taxon>Eukaryota</taxon>
        <taxon>Viridiplantae</taxon>
        <taxon>Streptophyta</taxon>
        <taxon>Embryophyta</taxon>
        <taxon>Tracheophyta</taxon>
        <taxon>Spermatophyta</taxon>
        <taxon>Magnoliopsida</taxon>
        <taxon>eudicotyledons</taxon>
        <taxon>Gunneridae</taxon>
        <taxon>Pentapetalae</taxon>
        <taxon>rosids</taxon>
        <taxon>malvids</taxon>
        <taxon>Sapindales</taxon>
        <taxon>Meliaceae</taxon>
        <taxon>Melia</taxon>
    </lineage>
</organism>
<dbReference type="EMBL" id="CM051401">
    <property type="protein sequence ID" value="KAJ4713442.1"/>
    <property type="molecule type" value="Genomic_DNA"/>
</dbReference>
<comment type="caution">
    <text evidence="1">The sequence shown here is derived from an EMBL/GenBank/DDBJ whole genome shotgun (WGS) entry which is preliminary data.</text>
</comment>
<accession>A0ACC1XRD2</accession>
<gene>
    <name evidence="1" type="ORF">OWV82_015537</name>
</gene>
<dbReference type="Proteomes" id="UP001164539">
    <property type="component" value="Chromosome 8"/>
</dbReference>
<proteinExistence type="predicted"/>
<sequence>MLYLPGCSNLQKVPEISSSQIERLFLDGTAIEELPSSIERLSRLVTLNLQNCLRLEQLPESISKLKSLRDLYLSGCSNLQRLPDELGNLKALKRLNAKRIAAREVPSSIVYQFCSALTSKSDYQLFDLSNCFKLDRNELREIGEDAQQKIQLIATALWKTRDQKHHQQYRGTVSFPGGEIPNWFKMQSFGSAVALKLPPEFFGCLLNSNSKLNTVDWRVAFGDTLLLGNIIDDDNSETGHVYLTYNFSGKYFDAVEESYFNSNNEALIQFYVKHLFGGKLMESCEITKCGIRLFYAQDFRESAENSSCRSYGTDVEEELPPKRLKH</sequence>